<comment type="caution">
    <text evidence="3">The sequence shown here is derived from an EMBL/GenBank/DDBJ whole genome shotgun (WGS) entry which is preliminary data.</text>
</comment>
<dbReference type="EMBL" id="VCJR02000002">
    <property type="protein sequence ID" value="NHK28134.1"/>
    <property type="molecule type" value="Genomic_DNA"/>
</dbReference>
<evidence type="ECO:0000256" key="2">
    <source>
        <dbReference type="SAM" id="Phobius"/>
    </source>
</evidence>
<protein>
    <submittedName>
        <fullName evidence="3">Uncharacterized protein</fullName>
    </submittedName>
</protein>
<keyword evidence="2" id="KW-0812">Transmembrane</keyword>
<dbReference type="Proteomes" id="UP000621856">
    <property type="component" value="Unassembled WGS sequence"/>
</dbReference>
<reference evidence="4 6" key="2">
    <citation type="submission" date="2020-02" db="EMBL/GenBank/DDBJ databases">
        <title>Genome sequence of Parvularcula flava strain NH6-79.</title>
        <authorList>
            <person name="Abdul Karim M.H."/>
            <person name="Lam M.Q."/>
            <person name="Chen S.J."/>
            <person name="Yahya A."/>
            <person name="Shahir S."/>
            <person name="Shamsir M.S."/>
            <person name="Chong C.S."/>
        </authorList>
    </citation>
    <scope>NUCLEOTIDE SEQUENCE [LARGE SCALE GENOMIC DNA]</scope>
    <source>
        <strain evidence="4 6">NH6-79</strain>
    </source>
</reference>
<accession>A0A8J3A722</accession>
<dbReference type="EMBL" id="BMGZ01000002">
    <property type="protein sequence ID" value="GGH97565.1"/>
    <property type="molecule type" value="Genomic_DNA"/>
</dbReference>
<reference evidence="3" key="3">
    <citation type="submission" date="2020-09" db="EMBL/GenBank/DDBJ databases">
        <authorList>
            <person name="Sun Q."/>
            <person name="Zhou Y."/>
        </authorList>
    </citation>
    <scope>NUCLEOTIDE SEQUENCE</scope>
    <source>
        <strain evidence="3">CGMCC 1.14984</strain>
    </source>
</reference>
<evidence type="ECO:0000313" key="6">
    <source>
        <dbReference type="Proteomes" id="UP000818603"/>
    </source>
</evidence>
<sequence>MTAFTTPTIEAGEITAMAAEIPYGIGIVILLIALIWGATHYTLRSRRSERLSEEATREMYEEPERYDEERRHELEEEIEREEERAKDDDKHHG</sequence>
<reference evidence="3" key="1">
    <citation type="journal article" date="2014" name="Int. J. Syst. Evol. Microbiol.">
        <title>Complete genome sequence of Corynebacterium casei LMG S-19264T (=DSM 44701T), isolated from a smear-ripened cheese.</title>
        <authorList>
            <consortium name="US DOE Joint Genome Institute (JGI-PGF)"/>
            <person name="Walter F."/>
            <person name="Albersmeier A."/>
            <person name="Kalinowski J."/>
            <person name="Ruckert C."/>
        </authorList>
    </citation>
    <scope>NUCLEOTIDE SEQUENCE</scope>
    <source>
        <strain evidence="3">CGMCC 1.14984</strain>
    </source>
</reference>
<dbReference type="Proteomes" id="UP000818603">
    <property type="component" value="Unassembled WGS sequence"/>
</dbReference>
<proteinExistence type="predicted"/>
<keyword evidence="6" id="KW-1185">Reference proteome</keyword>
<keyword evidence="2" id="KW-1133">Transmembrane helix</keyword>
<gene>
    <name evidence="4" type="ORF">FF098_009485</name>
    <name evidence="3" type="ORF">GCM10011355_19100</name>
</gene>
<keyword evidence="2" id="KW-0472">Membrane</keyword>
<evidence type="ECO:0000256" key="1">
    <source>
        <dbReference type="SAM" id="MobiDB-lite"/>
    </source>
</evidence>
<dbReference type="RefSeq" id="WP_155139884.1">
    <property type="nucleotide sequence ID" value="NZ_BMGZ01000002.1"/>
</dbReference>
<feature type="region of interest" description="Disordered" evidence="1">
    <location>
        <begin position="46"/>
        <end position="93"/>
    </location>
</feature>
<organism evidence="3 5">
    <name type="scientific">Aquisalinus luteolus</name>
    <dbReference type="NCBI Taxonomy" id="1566827"/>
    <lineage>
        <taxon>Bacteria</taxon>
        <taxon>Pseudomonadati</taxon>
        <taxon>Pseudomonadota</taxon>
        <taxon>Alphaproteobacteria</taxon>
        <taxon>Parvularculales</taxon>
        <taxon>Parvularculaceae</taxon>
        <taxon>Aquisalinus</taxon>
    </lineage>
</organism>
<feature type="transmembrane region" description="Helical" evidence="2">
    <location>
        <begin position="21"/>
        <end position="43"/>
    </location>
</feature>
<evidence type="ECO:0000313" key="3">
    <source>
        <dbReference type="EMBL" id="GGH97565.1"/>
    </source>
</evidence>
<dbReference type="AlphaFoldDB" id="A0A8J3A722"/>
<evidence type="ECO:0000313" key="4">
    <source>
        <dbReference type="EMBL" id="NHK28134.1"/>
    </source>
</evidence>
<name>A0A8J3A722_9PROT</name>
<feature type="compositionally biased region" description="Basic and acidic residues" evidence="1">
    <location>
        <begin position="81"/>
        <end position="93"/>
    </location>
</feature>
<feature type="compositionally biased region" description="Basic and acidic residues" evidence="1">
    <location>
        <begin position="46"/>
        <end position="74"/>
    </location>
</feature>
<evidence type="ECO:0000313" key="5">
    <source>
        <dbReference type="Proteomes" id="UP000621856"/>
    </source>
</evidence>